<dbReference type="EMBL" id="MCFA01000217">
    <property type="protein sequence ID" value="ORX98307.1"/>
    <property type="molecule type" value="Genomic_DNA"/>
</dbReference>
<organism evidence="2 3">
    <name type="scientific">Clohesyomyces aquaticus</name>
    <dbReference type="NCBI Taxonomy" id="1231657"/>
    <lineage>
        <taxon>Eukaryota</taxon>
        <taxon>Fungi</taxon>
        <taxon>Dikarya</taxon>
        <taxon>Ascomycota</taxon>
        <taxon>Pezizomycotina</taxon>
        <taxon>Dothideomycetes</taxon>
        <taxon>Pleosporomycetidae</taxon>
        <taxon>Pleosporales</taxon>
        <taxon>Lindgomycetaceae</taxon>
        <taxon>Clohesyomyces</taxon>
    </lineage>
</organism>
<reference evidence="2 3" key="1">
    <citation type="submission" date="2016-07" db="EMBL/GenBank/DDBJ databases">
        <title>Pervasive Adenine N6-methylation of Active Genes in Fungi.</title>
        <authorList>
            <consortium name="DOE Joint Genome Institute"/>
            <person name="Mondo S.J."/>
            <person name="Dannebaum R.O."/>
            <person name="Kuo R.C."/>
            <person name="Labutti K."/>
            <person name="Haridas S."/>
            <person name="Kuo A."/>
            <person name="Salamov A."/>
            <person name="Ahrendt S.R."/>
            <person name="Lipzen A."/>
            <person name="Sullivan W."/>
            <person name="Andreopoulos W.B."/>
            <person name="Clum A."/>
            <person name="Lindquist E."/>
            <person name="Daum C."/>
            <person name="Ramamoorthy G.K."/>
            <person name="Gryganskyi A."/>
            <person name="Culley D."/>
            <person name="Magnuson J.K."/>
            <person name="James T.Y."/>
            <person name="O'Malley M.A."/>
            <person name="Stajich J.E."/>
            <person name="Spatafora J.W."/>
            <person name="Visel A."/>
            <person name="Grigoriev I.V."/>
        </authorList>
    </citation>
    <scope>NUCLEOTIDE SEQUENCE [LARGE SCALE GENOMIC DNA]</scope>
    <source>
        <strain evidence="2 3">CBS 115471</strain>
    </source>
</reference>
<keyword evidence="3" id="KW-1185">Reference proteome</keyword>
<dbReference type="Proteomes" id="UP000193144">
    <property type="component" value="Unassembled WGS sequence"/>
</dbReference>
<name>A0A1Y1YJV5_9PLEO</name>
<gene>
    <name evidence="2" type="ORF">BCR34DRAFT_151661</name>
</gene>
<dbReference type="AlphaFoldDB" id="A0A1Y1YJV5"/>
<accession>A0A1Y1YJV5</accession>
<evidence type="ECO:0000313" key="2">
    <source>
        <dbReference type="EMBL" id="ORX98307.1"/>
    </source>
</evidence>
<keyword evidence="1" id="KW-0812">Transmembrane</keyword>
<keyword evidence="1" id="KW-1133">Transmembrane helix</keyword>
<evidence type="ECO:0000256" key="1">
    <source>
        <dbReference type="SAM" id="Phobius"/>
    </source>
</evidence>
<evidence type="ECO:0000313" key="3">
    <source>
        <dbReference type="Proteomes" id="UP000193144"/>
    </source>
</evidence>
<keyword evidence="1" id="KW-0472">Membrane</keyword>
<sequence length="240" mass="26070">MVNAQMSGLTSHTGTHHLYARLSLPSPDPPPHAPDPPIALDIVGLILGALGYYVGLSFLAWTLQRLRNRYPRNTLHFHVWTAVFVLLLAFGTLGPPYFAVKRYVETQKSRKQALEQYLGYCRELTNGDKDYAECAKYLQGSKNGSTTGPGSGQASVLIFVSISCVISLASMAIAMLPVWKQVWGKVKVHAGYSAVPLDEDVEAGLEMAGGVVAIEIESVEGDEGTRTPKIFRSSSSRDMG</sequence>
<feature type="transmembrane region" description="Helical" evidence="1">
    <location>
        <begin position="156"/>
        <end position="179"/>
    </location>
</feature>
<feature type="transmembrane region" description="Helical" evidence="1">
    <location>
        <begin position="75"/>
        <end position="98"/>
    </location>
</feature>
<feature type="transmembrane region" description="Helical" evidence="1">
    <location>
        <begin position="38"/>
        <end position="63"/>
    </location>
</feature>
<protein>
    <submittedName>
        <fullName evidence="2">Uncharacterized protein</fullName>
    </submittedName>
</protein>
<proteinExistence type="predicted"/>
<comment type="caution">
    <text evidence="2">The sequence shown here is derived from an EMBL/GenBank/DDBJ whole genome shotgun (WGS) entry which is preliminary data.</text>
</comment>